<dbReference type="AlphaFoldDB" id="A0AAV7R6F4"/>
<dbReference type="Proteomes" id="UP001066276">
    <property type="component" value="Chromosome 6"/>
</dbReference>
<organism evidence="1 2">
    <name type="scientific">Pleurodeles waltl</name>
    <name type="common">Iberian ribbed newt</name>
    <dbReference type="NCBI Taxonomy" id="8319"/>
    <lineage>
        <taxon>Eukaryota</taxon>
        <taxon>Metazoa</taxon>
        <taxon>Chordata</taxon>
        <taxon>Craniata</taxon>
        <taxon>Vertebrata</taxon>
        <taxon>Euteleostomi</taxon>
        <taxon>Amphibia</taxon>
        <taxon>Batrachia</taxon>
        <taxon>Caudata</taxon>
        <taxon>Salamandroidea</taxon>
        <taxon>Salamandridae</taxon>
        <taxon>Pleurodelinae</taxon>
        <taxon>Pleurodeles</taxon>
    </lineage>
</organism>
<evidence type="ECO:0000313" key="1">
    <source>
        <dbReference type="EMBL" id="KAJ1146328.1"/>
    </source>
</evidence>
<sequence length="72" mass="7711">MQSSRCLSSLEPAGLPIGMVLSDESQRVIAIGYPLYAQPTHYMLGFDLQCPGGMGADHNQIDATEEELVADA</sequence>
<proteinExistence type="predicted"/>
<evidence type="ECO:0000313" key="2">
    <source>
        <dbReference type="Proteomes" id="UP001066276"/>
    </source>
</evidence>
<dbReference type="EMBL" id="JANPWB010000010">
    <property type="protein sequence ID" value="KAJ1146328.1"/>
    <property type="molecule type" value="Genomic_DNA"/>
</dbReference>
<protein>
    <submittedName>
        <fullName evidence="1">Uncharacterized protein</fullName>
    </submittedName>
</protein>
<name>A0AAV7R6F4_PLEWA</name>
<keyword evidence="2" id="KW-1185">Reference proteome</keyword>
<gene>
    <name evidence="1" type="ORF">NDU88_012605</name>
</gene>
<comment type="caution">
    <text evidence="1">The sequence shown here is derived from an EMBL/GenBank/DDBJ whole genome shotgun (WGS) entry which is preliminary data.</text>
</comment>
<accession>A0AAV7R6F4</accession>
<reference evidence="1" key="1">
    <citation type="journal article" date="2022" name="bioRxiv">
        <title>Sequencing and chromosome-scale assembly of the giantPleurodeles waltlgenome.</title>
        <authorList>
            <person name="Brown T."/>
            <person name="Elewa A."/>
            <person name="Iarovenko S."/>
            <person name="Subramanian E."/>
            <person name="Araus A.J."/>
            <person name="Petzold A."/>
            <person name="Susuki M."/>
            <person name="Suzuki K.-i.T."/>
            <person name="Hayashi T."/>
            <person name="Toyoda A."/>
            <person name="Oliveira C."/>
            <person name="Osipova E."/>
            <person name="Leigh N.D."/>
            <person name="Simon A."/>
            <person name="Yun M.H."/>
        </authorList>
    </citation>
    <scope>NUCLEOTIDE SEQUENCE</scope>
    <source>
        <strain evidence="1">20211129_DDA</strain>
        <tissue evidence="1">Liver</tissue>
    </source>
</reference>